<evidence type="ECO:0000256" key="9">
    <source>
        <dbReference type="ARBA" id="ARBA00023136"/>
    </source>
</evidence>
<organism evidence="14 15">
    <name type="scientific">Linum tenue</name>
    <dbReference type="NCBI Taxonomy" id="586396"/>
    <lineage>
        <taxon>Eukaryota</taxon>
        <taxon>Viridiplantae</taxon>
        <taxon>Streptophyta</taxon>
        <taxon>Embryophyta</taxon>
        <taxon>Tracheophyta</taxon>
        <taxon>Spermatophyta</taxon>
        <taxon>Magnoliopsida</taxon>
        <taxon>eudicotyledons</taxon>
        <taxon>Gunneridae</taxon>
        <taxon>Pentapetalae</taxon>
        <taxon>rosids</taxon>
        <taxon>fabids</taxon>
        <taxon>Malpighiales</taxon>
        <taxon>Linaceae</taxon>
        <taxon>Linum</taxon>
    </lineage>
</organism>
<dbReference type="InterPro" id="IPR003591">
    <property type="entry name" value="Leu-rich_rpt_typical-subtyp"/>
</dbReference>
<keyword evidence="4" id="KW-0433">Leucine-rich repeat</keyword>
<keyword evidence="5 13" id="KW-0732">Signal</keyword>
<keyword evidence="15" id="KW-1185">Reference proteome</keyword>
<evidence type="ECO:0000256" key="8">
    <source>
        <dbReference type="ARBA" id="ARBA00022840"/>
    </source>
</evidence>
<comment type="similarity">
    <text evidence="11">Belongs to the polygalacturonase-inhibiting protein family.</text>
</comment>
<evidence type="ECO:0008006" key="16">
    <source>
        <dbReference type="Google" id="ProtNLM"/>
    </source>
</evidence>
<dbReference type="FunFam" id="3.80.10.10:FF:000400">
    <property type="entry name" value="Nuclear pore complex protein NUP107"/>
    <property type="match status" value="1"/>
</dbReference>
<evidence type="ECO:0000256" key="1">
    <source>
        <dbReference type="ARBA" id="ARBA00004191"/>
    </source>
</evidence>
<keyword evidence="3" id="KW-0134">Cell wall</keyword>
<evidence type="ECO:0000256" key="11">
    <source>
        <dbReference type="ARBA" id="ARBA00038043"/>
    </source>
</evidence>
<keyword evidence="6" id="KW-0677">Repeat</keyword>
<accession>A0AAV0HYS7</accession>
<dbReference type="GO" id="GO:0016020">
    <property type="term" value="C:membrane"/>
    <property type="evidence" value="ECO:0007669"/>
    <property type="project" value="UniProtKB-SubCell"/>
</dbReference>
<dbReference type="PANTHER" id="PTHR48056:SF81">
    <property type="entry name" value="RECEPTOR PROTEIN-TYROSINE KINASE CEPR1"/>
    <property type="match status" value="1"/>
</dbReference>
<evidence type="ECO:0000313" key="14">
    <source>
        <dbReference type="EMBL" id="CAI0389514.1"/>
    </source>
</evidence>
<dbReference type="GO" id="GO:0005524">
    <property type="term" value="F:ATP binding"/>
    <property type="evidence" value="ECO:0007669"/>
    <property type="project" value="UniProtKB-KW"/>
</dbReference>
<reference evidence="14" key="1">
    <citation type="submission" date="2022-08" db="EMBL/GenBank/DDBJ databases">
        <authorList>
            <person name="Gutierrez-Valencia J."/>
        </authorList>
    </citation>
    <scope>NUCLEOTIDE SEQUENCE</scope>
</reference>
<keyword evidence="7" id="KW-0547">Nucleotide-binding</keyword>
<dbReference type="PRINTS" id="PR00019">
    <property type="entry name" value="LEURICHRPT"/>
</dbReference>
<keyword evidence="9 12" id="KW-0472">Membrane</keyword>
<evidence type="ECO:0000256" key="12">
    <source>
        <dbReference type="SAM" id="Phobius"/>
    </source>
</evidence>
<name>A0AAV0HYS7_9ROSI</name>
<feature type="signal peptide" evidence="13">
    <location>
        <begin position="1"/>
        <end position="25"/>
    </location>
</feature>
<keyword evidence="12" id="KW-1133">Transmembrane helix</keyword>
<dbReference type="InterPro" id="IPR050647">
    <property type="entry name" value="Plant_LRR-RLKs"/>
</dbReference>
<evidence type="ECO:0000256" key="3">
    <source>
        <dbReference type="ARBA" id="ARBA00022512"/>
    </source>
</evidence>
<dbReference type="SUPFAM" id="SSF52058">
    <property type="entry name" value="L domain-like"/>
    <property type="match status" value="1"/>
</dbReference>
<dbReference type="SMART" id="SM00369">
    <property type="entry name" value="LRR_TYP"/>
    <property type="match status" value="2"/>
</dbReference>
<evidence type="ECO:0000256" key="10">
    <source>
        <dbReference type="ARBA" id="ARBA00023180"/>
    </source>
</evidence>
<sequence length="314" mass="33704">MVSIRILTLGLIIVSLAALISSSSSETDAVKLSLVGFMKKLVGPDFPTQNNNILGWDMATDPCRNQWHGVRCDVSGSIVGIFLSGFRFSGALDAELLCSAESLFLLKLQNNTIRGPIPEEIGQCGNLAILDLSDNRFVGPIPNEMGSLTNLTTLDLSGNRLSGPIPETLGDLTSLLILDLQNNQLTGSIPESITRPTYRASDQPLRFFRAENNRLTGPIPEFNFEMLAKFNVSNNDLRGPIPDGAAATGFFGADCFMGNPGLCGEPLPYSCPQPPVQSPVPSGSPGRTELGLVMMMVSSILGVSLVSFSFRFVY</sequence>
<keyword evidence="3" id="KW-0964">Secreted</keyword>
<proteinExistence type="inferred from homology"/>
<dbReference type="InterPro" id="IPR001611">
    <property type="entry name" value="Leu-rich_rpt"/>
</dbReference>
<dbReference type="PANTHER" id="PTHR48056">
    <property type="entry name" value="LRR RECEPTOR-LIKE SERINE/THREONINE-PROTEIN KINASE-RELATED"/>
    <property type="match status" value="1"/>
</dbReference>
<dbReference type="InterPro" id="IPR032675">
    <property type="entry name" value="LRR_dom_sf"/>
</dbReference>
<feature type="chain" id="PRO_5043830003" description="Leucine-rich repeat-containing N-terminal plant-type domain-containing protein" evidence="13">
    <location>
        <begin position="26"/>
        <end position="314"/>
    </location>
</feature>
<dbReference type="Gene3D" id="3.80.10.10">
    <property type="entry name" value="Ribonuclease Inhibitor"/>
    <property type="match status" value="2"/>
</dbReference>
<evidence type="ECO:0000256" key="7">
    <source>
        <dbReference type="ARBA" id="ARBA00022741"/>
    </source>
</evidence>
<dbReference type="Proteomes" id="UP001154282">
    <property type="component" value="Unassembled WGS sequence"/>
</dbReference>
<dbReference type="AlphaFoldDB" id="A0AAV0HYS7"/>
<evidence type="ECO:0000256" key="2">
    <source>
        <dbReference type="ARBA" id="ARBA00004370"/>
    </source>
</evidence>
<comment type="caution">
    <text evidence="14">The sequence shown here is derived from an EMBL/GenBank/DDBJ whole genome shotgun (WGS) entry which is preliminary data.</text>
</comment>
<dbReference type="EMBL" id="CAMGYJ010000003">
    <property type="protein sequence ID" value="CAI0389514.1"/>
    <property type="molecule type" value="Genomic_DNA"/>
</dbReference>
<comment type="subcellular location">
    <subcellularLocation>
        <location evidence="2">Membrane</location>
    </subcellularLocation>
    <subcellularLocation>
        <location evidence="1">Secreted</location>
        <location evidence="1">Cell wall</location>
    </subcellularLocation>
</comment>
<evidence type="ECO:0000256" key="13">
    <source>
        <dbReference type="SAM" id="SignalP"/>
    </source>
</evidence>
<evidence type="ECO:0000313" key="15">
    <source>
        <dbReference type="Proteomes" id="UP001154282"/>
    </source>
</evidence>
<evidence type="ECO:0000256" key="5">
    <source>
        <dbReference type="ARBA" id="ARBA00022729"/>
    </source>
</evidence>
<protein>
    <recommendedName>
        <fullName evidence="16">Leucine-rich repeat-containing N-terminal plant-type domain-containing protein</fullName>
    </recommendedName>
</protein>
<keyword evidence="10" id="KW-0325">Glycoprotein</keyword>
<evidence type="ECO:0000256" key="6">
    <source>
        <dbReference type="ARBA" id="ARBA00022737"/>
    </source>
</evidence>
<keyword evidence="8" id="KW-0067">ATP-binding</keyword>
<gene>
    <name evidence="14" type="ORF">LITE_LOCUS6274</name>
</gene>
<dbReference type="Pfam" id="PF13855">
    <property type="entry name" value="LRR_8"/>
    <property type="match status" value="1"/>
</dbReference>
<evidence type="ECO:0000256" key="4">
    <source>
        <dbReference type="ARBA" id="ARBA00022614"/>
    </source>
</evidence>
<feature type="transmembrane region" description="Helical" evidence="12">
    <location>
        <begin position="290"/>
        <end position="313"/>
    </location>
</feature>
<keyword evidence="12" id="KW-0812">Transmembrane</keyword>